<keyword evidence="3 5" id="KW-0131">Cell cycle</keyword>
<reference evidence="7 8" key="1">
    <citation type="submission" date="2016-10" db="EMBL/GenBank/DDBJ databases">
        <authorList>
            <person name="de Groot N.N."/>
        </authorList>
    </citation>
    <scope>NUCLEOTIDE SEQUENCE [LARGE SCALE GENOMIC DNA]</scope>
    <source>
        <strain evidence="7 8">743A</strain>
    </source>
</reference>
<dbReference type="InterPro" id="IPR038594">
    <property type="entry name" value="SepF-like_sf"/>
</dbReference>
<dbReference type="GO" id="GO:0000917">
    <property type="term" value="P:division septum assembly"/>
    <property type="evidence" value="ECO:0007669"/>
    <property type="project" value="UniProtKB-KW"/>
</dbReference>
<keyword evidence="1 5" id="KW-0132">Cell division</keyword>
<dbReference type="HAMAP" id="MF_01197">
    <property type="entry name" value="SepF"/>
    <property type="match status" value="1"/>
</dbReference>
<dbReference type="GO" id="GO:0005737">
    <property type="term" value="C:cytoplasm"/>
    <property type="evidence" value="ECO:0007669"/>
    <property type="project" value="UniProtKB-SubCell"/>
</dbReference>
<keyword evidence="8" id="KW-1185">Reference proteome</keyword>
<comment type="similarity">
    <text evidence="5">Belongs to the SepF family.</text>
</comment>
<evidence type="ECO:0000256" key="2">
    <source>
        <dbReference type="ARBA" id="ARBA00023210"/>
    </source>
</evidence>
<dbReference type="STRING" id="37658.SAMN05661086_03142"/>
<comment type="subunit">
    <text evidence="5">Homodimer. Interacts with FtsZ.</text>
</comment>
<evidence type="ECO:0000256" key="3">
    <source>
        <dbReference type="ARBA" id="ARBA00023306"/>
    </source>
</evidence>
<dbReference type="GO" id="GO:0043093">
    <property type="term" value="P:FtsZ-dependent cytokinesis"/>
    <property type="evidence" value="ECO:0007669"/>
    <property type="project" value="UniProtKB-UniRule"/>
</dbReference>
<dbReference type="AlphaFoldDB" id="A0A1I6L8W5"/>
<dbReference type="OrthoDB" id="9815206at2"/>
<evidence type="ECO:0000313" key="8">
    <source>
        <dbReference type="Proteomes" id="UP000199659"/>
    </source>
</evidence>
<protein>
    <recommendedName>
        <fullName evidence="5">Cell division protein SepF</fullName>
    </recommendedName>
</protein>
<dbReference type="InterPro" id="IPR023052">
    <property type="entry name" value="Cell_div_SepF"/>
</dbReference>
<gene>
    <name evidence="5" type="primary">sepF</name>
    <name evidence="7" type="ORF">SAMN05661086_03142</name>
</gene>
<evidence type="ECO:0000256" key="5">
    <source>
        <dbReference type="HAMAP-Rule" id="MF_01197"/>
    </source>
</evidence>
<evidence type="ECO:0000256" key="1">
    <source>
        <dbReference type="ARBA" id="ARBA00022618"/>
    </source>
</evidence>
<dbReference type="EMBL" id="FOYZ01000014">
    <property type="protein sequence ID" value="SFR99700.1"/>
    <property type="molecule type" value="Genomic_DNA"/>
</dbReference>
<evidence type="ECO:0000256" key="4">
    <source>
        <dbReference type="ARBA" id="ARBA00044936"/>
    </source>
</evidence>
<dbReference type="PANTHER" id="PTHR35798">
    <property type="entry name" value="CELL DIVISION PROTEIN SEPF"/>
    <property type="match status" value="1"/>
</dbReference>
<comment type="subcellular location">
    <subcellularLocation>
        <location evidence="5">Cytoplasm</location>
    </subcellularLocation>
    <text evidence="5">Localizes to the division site, in a FtsZ-dependent manner.</text>
</comment>
<accession>A0A1I6L8W5</accession>
<evidence type="ECO:0000313" key="7">
    <source>
        <dbReference type="EMBL" id="SFR99700.1"/>
    </source>
</evidence>
<dbReference type="PANTHER" id="PTHR35798:SF1">
    <property type="entry name" value="CELL DIVISION PROTEIN SEPF"/>
    <property type="match status" value="1"/>
</dbReference>
<comment type="function">
    <text evidence="4 5">Cell division protein that is part of the divisome complex and is recruited early to the Z-ring. Probably stimulates Z-ring formation, perhaps through the cross-linking of FtsZ protofilaments. Its function overlaps with FtsA.</text>
</comment>
<dbReference type="Gene3D" id="3.30.110.150">
    <property type="entry name" value="SepF-like protein"/>
    <property type="match status" value="1"/>
</dbReference>
<dbReference type="Proteomes" id="UP000199659">
    <property type="component" value="Unassembled WGS sequence"/>
</dbReference>
<keyword evidence="2 5" id="KW-0717">Septation</keyword>
<proteinExistence type="inferred from homology"/>
<dbReference type="InterPro" id="IPR007561">
    <property type="entry name" value="Cell_div_SepF/SepF-rel"/>
</dbReference>
<organism evidence="7 8">
    <name type="scientific">Anaeromicropila populeti</name>
    <dbReference type="NCBI Taxonomy" id="37658"/>
    <lineage>
        <taxon>Bacteria</taxon>
        <taxon>Bacillati</taxon>
        <taxon>Bacillota</taxon>
        <taxon>Clostridia</taxon>
        <taxon>Lachnospirales</taxon>
        <taxon>Lachnospiraceae</taxon>
        <taxon>Anaeromicropila</taxon>
    </lineage>
</organism>
<name>A0A1I6L8W5_9FIRM</name>
<dbReference type="RefSeq" id="WP_092562832.1">
    <property type="nucleotide sequence ID" value="NZ_FOYZ01000014.1"/>
</dbReference>
<feature type="region of interest" description="Disordered" evidence="6">
    <location>
        <begin position="44"/>
        <end position="84"/>
    </location>
</feature>
<evidence type="ECO:0000256" key="6">
    <source>
        <dbReference type="SAM" id="MobiDB-lite"/>
    </source>
</evidence>
<sequence length="195" mass="22358">MANIIKNFLGYLKLGDEDEEYEDYLDEMDEKELARQERFRAREVERAQKMDSATDRKSTKKANSKDVEVPDFQESRREKVRTERTSNNKIVPIRTTTKGLEVCIMKPTTFEDSQDICDMLLSGRAVVVNLEGFDPDVAQRIMDFISGAVYAISGKLHQISRYIFIFSPDNIDISGDYLDLVPVDGLTVPTLNKEF</sequence>
<keyword evidence="5" id="KW-0963">Cytoplasm</keyword>
<dbReference type="Pfam" id="PF04472">
    <property type="entry name" value="SepF"/>
    <property type="match status" value="1"/>
</dbReference>